<dbReference type="Gene3D" id="3.30.1490.130">
    <property type="entry name" value="D-aminoacylase. Domain 3"/>
    <property type="match status" value="1"/>
</dbReference>
<sequence length="591" mass="64655">MLMHSKSLLALVISAVAISGCSPFDANNEASKQALAEKQAKEQLISEITTVRWDSDKSFVPAVLAEIEGKPFDIVIENGRVVDPASGTDAVLNVGVVDGRIAAVSAEAFSAKQTSNAKVIDATGLVVAPGFIDTHTHGMDHVTNRAMLTDGTTSMGDLEYGSLKVDEFYSKRVGASAVNYFTAAGHEFARIQTMDGVEGGENTFVYPIRAKAMATGNQWATRHATPEEFQAQKDLLEKELQDGAISISTTIGYFGSVSRTREVWDLQKLAHKYGAGFSGHFRMLPWDQAPQENAMGLKEIMANGMSLGQPVLISHNNNHGWREIEDMLQHARSNGQLVWAEQYPWAAGSPNLGAPPLNLENFKRWNMTPEKNIFHPGLNHFLTTEEFSKLKKESPETVVTWFARPEAWVPHFCAQPNMVIANDALPLMKKDNTFPTLDTPLDELTGHPRASGSRAICLRMAREEGIPLSRVVNNASTYSAKMLCKSGVDDMCERGRVEEGMVADITMFDPETVTETANYTDKQVSQSAGIPHVIVNGQMAVENGEYLQNMDAGQPIRRDGKVANPEVDSILYEEDLEHMSVQEAAKLGANG</sequence>
<dbReference type="RefSeq" id="WP_119010152.1">
    <property type="nucleotide sequence ID" value="NZ_BJXK01000011.1"/>
</dbReference>
<keyword evidence="3" id="KW-1185">Reference proteome</keyword>
<dbReference type="InterPro" id="IPR050378">
    <property type="entry name" value="Metallo-dep_Hydrolases_sf"/>
</dbReference>
<organism evidence="2 3">
    <name type="scientific">Vibrio superstes NBRC 103154</name>
    <dbReference type="NCBI Taxonomy" id="1219062"/>
    <lineage>
        <taxon>Bacteria</taxon>
        <taxon>Pseudomonadati</taxon>
        <taxon>Pseudomonadota</taxon>
        <taxon>Gammaproteobacteria</taxon>
        <taxon>Vibrionales</taxon>
        <taxon>Vibrionaceae</taxon>
        <taxon>Vibrio</taxon>
    </lineage>
</organism>
<dbReference type="Proteomes" id="UP000321113">
    <property type="component" value="Unassembled WGS sequence"/>
</dbReference>
<comment type="caution">
    <text evidence="2">The sequence shown here is derived from an EMBL/GenBank/DDBJ whole genome shotgun (WGS) entry which is preliminary data.</text>
</comment>
<dbReference type="InterPro" id="IPR011059">
    <property type="entry name" value="Metal-dep_hydrolase_composite"/>
</dbReference>
<accession>A0A511QT73</accession>
<dbReference type="SUPFAM" id="SSF51556">
    <property type="entry name" value="Metallo-dependent hydrolases"/>
    <property type="match status" value="1"/>
</dbReference>
<dbReference type="Gene3D" id="3.20.20.140">
    <property type="entry name" value="Metal-dependent hydrolases"/>
    <property type="match status" value="1"/>
</dbReference>
<dbReference type="GO" id="GO:0016811">
    <property type="term" value="F:hydrolase activity, acting on carbon-nitrogen (but not peptide) bonds, in linear amides"/>
    <property type="evidence" value="ECO:0007669"/>
    <property type="project" value="InterPro"/>
</dbReference>
<evidence type="ECO:0000256" key="1">
    <source>
        <dbReference type="SAM" id="SignalP"/>
    </source>
</evidence>
<dbReference type="PANTHER" id="PTHR11647:SF1">
    <property type="entry name" value="COLLAPSIN RESPONSE MEDIATOR PROTEIN"/>
    <property type="match status" value="1"/>
</dbReference>
<dbReference type="OrthoDB" id="9766983at2"/>
<dbReference type="Gene3D" id="2.30.40.10">
    <property type="entry name" value="Urease, subunit C, domain 1"/>
    <property type="match status" value="1"/>
</dbReference>
<dbReference type="PANTHER" id="PTHR11647">
    <property type="entry name" value="HYDRANTOINASE/DIHYDROPYRIMIDINASE FAMILY MEMBER"/>
    <property type="match status" value="1"/>
</dbReference>
<dbReference type="AlphaFoldDB" id="A0A511QT73"/>
<feature type="signal peptide" evidence="1">
    <location>
        <begin position="1"/>
        <end position="26"/>
    </location>
</feature>
<evidence type="ECO:0000313" key="3">
    <source>
        <dbReference type="Proteomes" id="UP000321113"/>
    </source>
</evidence>
<protein>
    <submittedName>
        <fullName evidence="2">D-glutamate deacylase</fullName>
    </submittedName>
</protein>
<dbReference type="SUPFAM" id="SSF51338">
    <property type="entry name" value="Composite domain of metallo-dependent hydrolases"/>
    <property type="match status" value="1"/>
</dbReference>
<keyword evidence="1" id="KW-0732">Signal</keyword>
<gene>
    <name evidence="2" type="ORF">VSU01S_28080</name>
</gene>
<reference evidence="2 3" key="1">
    <citation type="submission" date="2019-07" db="EMBL/GenBank/DDBJ databases">
        <title>Whole genome shotgun sequence of Vibrio superstes NBRC 103154.</title>
        <authorList>
            <person name="Hosoyama A."/>
            <person name="Uohara A."/>
            <person name="Ohji S."/>
            <person name="Ichikawa N."/>
        </authorList>
    </citation>
    <scope>NUCLEOTIDE SEQUENCE [LARGE SCALE GENOMIC DNA]</scope>
    <source>
        <strain evidence="2 3">NBRC 103154</strain>
    </source>
</reference>
<feature type="chain" id="PRO_5021909815" evidence="1">
    <location>
        <begin position="27"/>
        <end position="591"/>
    </location>
</feature>
<dbReference type="PROSITE" id="PS51257">
    <property type="entry name" value="PROKAR_LIPOPROTEIN"/>
    <property type="match status" value="1"/>
</dbReference>
<name>A0A511QT73_9VIBR</name>
<dbReference type="GO" id="GO:0016812">
    <property type="term" value="F:hydrolase activity, acting on carbon-nitrogen (but not peptide) bonds, in cyclic amides"/>
    <property type="evidence" value="ECO:0007669"/>
    <property type="project" value="TreeGrafter"/>
</dbReference>
<proteinExistence type="predicted"/>
<dbReference type="InterPro" id="IPR023100">
    <property type="entry name" value="D-aminoacylase_insert_dom_sf"/>
</dbReference>
<dbReference type="GO" id="GO:0005829">
    <property type="term" value="C:cytosol"/>
    <property type="evidence" value="ECO:0007669"/>
    <property type="project" value="TreeGrafter"/>
</dbReference>
<dbReference type="InterPro" id="IPR032466">
    <property type="entry name" value="Metal_Hydrolase"/>
</dbReference>
<dbReference type="EMBL" id="BJXK01000011">
    <property type="protein sequence ID" value="GEM80563.1"/>
    <property type="molecule type" value="Genomic_DNA"/>
</dbReference>
<evidence type="ECO:0000313" key="2">
    <source>
        <dbReference type="EMBL" id="GEM80563.1"/>
    </source>
</evidence>